<evidence type="ECO:0000313" key="3">
    <source>
        <dbReference type="Proteomes" id="UP000012960"/>
    </source>
</evidence>
<reference evidence="2" key="2">
    <citation type="submission" date="2021-05" db="UniProtKB">
        <authorList>
            <consortium name="EnsemblPlants"/>
        </authorList>
    </citation>
    <scope>IDENTIFICATION</scope>
    <source>
        <strain evidence="2">subsp. malaccensis</strain>
    </source>
</reference>
<reference evidence="1" key="1">
    <citation type="submission" date="2021-03" db="EMBL/GenBank/DDBJ databases">
        <authorList>
            <consortium name="Genoscope - CEA"/>
            <person name="William W."/>
        </authorList>
    </citation>
    <scope>NUCLEOTIDE SEQUENCE</scope>
    <source>
        <strain evidence="1">Doubled-haploid Pahang</strain>
    </source>
</reference>
<gene>
    <name evidence="1" type="ORF">GSMUA_285870.1</name>
</gene>
<dbReference type="EMBL" id="HG996466">
    <property type="protein sequence ID" value="CAG1858292.1"/>
    <property type="molecule type" value="Genomic_DNA"/>
</dbReference>
<keyword evidence="3" id="KW-1185">Reference proteome</keyword>
<dbReference type="AlphaFoldDB" id="A0A804HPB0"/>
<organism evidence="2 3">
    <name type="scientific">Musa acuminata subsp. malaccensis</name>
    <name type="common">Wild banana</name>
    <name type="synonym">Musa malaccensis</name>
    <dbReference type="NCBI Taxonomy" id="214687"/>
    <lineage>
        <taxon>Eukaryota</taxon>
        <taxon>Viridiplantae</taxon>
        <taxon>Streptophyta</taxon>
        <taxon>Embryophyta</taxon>
        <taxon>Tracheophyta</taxon>
        <taxon>Spermatophyta</taxon>
        <taxon>Magnoliopsida</taxon>
        <taxon>Liliopsida</taxon>
        <taxon>Zingiberales</taxon>
        <taxon>Musaceae</taxon>
        <taxon>Musa</taxon>
    </lineage>
</organism>
<dbReference type="Gramene" id="Ma01_t01920.1">
    <property type="protein sequence ID" value="Ma01_p01920.1"/>
    <property type="gene ID" value="Ma01_g01920"/>
</dbReference>
<evidence type="ECO:0000313" key="1">
    <source>
        <dbReference type="EMBL" id="CAG1858292.1"/>
    </source>
</evidence>
<accession>A0A804HPB0</accession>
<dbReference type="InParanoid" id="A0A804HPB0"/>
<evidence type="ECO:0000313" key="2">
    <source>
        <dbReference type="EnsemblPlants" id="Ma01_p01920.1"/>
    </source>
</evidence>
<dbReference type="Proteomes" id="UP000012960">
    <property type="component" value="Unplaced"/>
</dbReference>
<sequence>MGFAVLGGYLTPSAITFWDFFSVNSQLRVQFKRTPFICSSKGLTE</sequence>
<protein>
    <submittedName>
        <fullName evidence="1">(wild Malaysian banana) hypothetical protein</fullName>
    </submittedName>
</protein>
<dbReference type="EnsemblPlants" id="Ma01_t01920.1">
    <property type="protein sequence ID" value="Ma01_p01920.1"/>
    <property type="gene ID" value="Ma01_g01920"/>
</dbReference>
<proteinExistence type="predicted"/>
<name>A0A804HPB0_MUSAM</name>